<gene>
    <name evidence="1" type="ORF">BWQ96_02887</name>
</gene>
<protein>
    <submittedName>
        <fullName evidence="1">Uncharacterized protein</fullName>
    </submittedName>
</protein>
<keyword evidence="2" id="KW-1185">Reference proteome</keyword>
<dbReference type="EMBL" id="NBIV01000026">
    <property type="protein sequence ID" value="PXF47274.1"/>
    <property type="molecule type" value="Genomic_DNA"/>
</dbReference>
<reference evidence="1 2" key="1">
    <citation type="journal article" date="2018" name="Mol. Biol. Evol.">
        <title>Analysis of the draft genome of the red seaweed Gracilariopsis chorda provides insights into genome size evolution in Rhodophyta.</title>
        <authorList>
            <person name="Lee J."/>
            <person name="Yang E.C."/>
            <person name="Graf L."/>
            <person name="Yang J.H."/>
            <person name="Qiu H."/>
            <person name="Zel Zion U."/>
            <person name="Chan C.X."/>
            <person name="Stephens T.G."/>
            <person name="Weber A.P.M."/>
            <person name="Boo G.H."/>
            <person name="Boo S.M."/>
            <person name="Kim K.M."/>
            <person name="Shin Y."/>
            <person name="Jung M."/>
            <person name="Lee S.J."/>
            <person name="Yim H.S."/>
            <person name="Lee J.H."/>
            <person name="Bhattacharya D."/>
            <person name="Yoon H.S."/>
        </authorList>
    </citation>
    <scope>NUCLEOTIDE SEQUENCE [LARGE SCALE GENOMIC DNA]</scope>
    <source>
        <strain evidence="1 2">SKKU-2015</strain>
        <tissue evidence="1">Whole body</tissue>
    </source>
</reference>
<evidence type="ECO:0000313" key="1">
    <source>
        <dbReference type="EMBL" id="PXF47274.1"/>
    </source>
</evidence>
<dbReference type="Proteomes" id="UP000247409">
    <property type="component" value="Unassembled WGS sequence"/>
</dbReference>
<comment type="caution">
    <text evidence="1">The sequence shown here is derived from an EMBL/GenBank/DDBJ whole genome shotgun (WGS) entry which is preliminary data.</text>
</comment>
<evidence type="ECO:0000313" key="2">
    <source>
        <dbReference type="Proteomes" id="UP000247409"/>
    </source>
</evidence>
<sequence length="181" mass="21160">METDFKPFADKLPVWFAYLYVHRPQLLVPCFQIISIPRKYLFQGTGYTESSNAGYRAYVLSMKIRFSDIRKQMREMTRKRAADRREAQIRSVTPHISNFRSIRNDMLPFPPDILDALKSEHTSDSLTKFMKISIDPSRNYADRRAYVTSLEENHWPELHLQDGESVSDIACFGLTCILQFV</sequence>
<dbReference type="OrthoDB" id="13031at2759"/>
<dbReference type="AlphaFoldDB" id="A0A2V3IYQ7"/>
<proteinExistence type="predicted"/>
<name>A0A2V3IYQ7_9FLOR</name>
<accession>A0A2V3IYQ7</accession>
<organism evidence="1 2">
    <name type="scientific">Gracilariopsis chorda</name>
    <dbReference type="NCBI Taxonomy" id="448386"/>
    <lineage>
        <taxon>Eukaryota</taxon>
        <taxon>Rhodophyta</taxon>
        <taxon>Florideophyceae</taxon>
        <taxon>Rhodymeniophycidae</taxon>
        <taxon>Gracilariales</taxon>
        <taxon>Gracilariaceae</taxon>
        <taxon>Gracilariopsis</taxon>
    </lineage>
</organism>